<comment type="caution">
    <text evidence="2">The sequence shown here is derived from an EMBL/GenBank/DDBJ whole genome shotgun (WGS) entry which is preliminary data.</text>
</comment>
<dbReference type="Proteomes" id="UP001628124">
    <property type="component" value="Unassembled WGS sequence"/>
</dbReference>
<dbReference type="InterPro" id="IPR024633">
    <property type="entry name" value="DnaA_N_dom"/>
</dbReference>
<feature type="domain" description="DnaA N-terminal" evidence="1">
    <location>
        <begin position="327"/>
        <end position="387"/>
    </location>
</feature>
<gene>
    <name evidence="2" type="ORF">KNCP2_08190</name>
</gene>
<sequence>MPAFRRNNKWECTKYDPACTDSSQLNNKDFVLKNSIIENIDYLDTKKEFLGSEQSSFPSESYKNSFKSSIKTQPSCSNTTSEYAARIIKGISEYTELRHFYPLSAKDVDTLNFRAGREFSINFVNQLLLKLYIKYPENRFKNKLTFLSYMVQILKHEKHQGPLVNHTTFRFSCNINSEEQNLLEYEKYLSQIENSLDTSKEMQVRKKIAGRFSTNVAYEILTQVEFKLNPDNSFITALISNRLDLNTRQIECLSEQLEAVYGINGYYVAVVGDVGEDEDGIDTGEIAKEAKKEMIYPQIKPSAIISNSKDIGSSDSSKGLDIIHENKAWNQIRKRLREELGVVVDEVWFSKALAVECMETNTLTLTMPTRFIADWIRHNYSHVIRRLSAGCGVDRVVYGYA</sequence>
<evidence type="ECO:0000313" key="2">
    <source>
        <dbReference type="EMBL" id="GAA5252531.1"/>
    </source>
</evidence>
<name>A0ABP9TUH5_9RICK</name>
<evidence type="ECO:0000313" key="3">
    <source>
        <dbReference type="Proteomes" id="UP001628124"/>
    </source>
</evidence>
<reference evidence="2 3" key="1">
    <citation type="journal article" date="2024" name="Microbiol. Immunol.">
        <title>Discovery of a novel spotted fever group Rickettsia, 'Candidatus Rickettsia kedanie,' in unfed larval chigger mites, Leptotrombidium scutellare.</title>
        <authorList>
            <person name="Ogawa M."/>
            <person name="Matsutani M."/>
            <person name="Katayama T."/>
            <person name="Takada N."/>
            <person name="Noda S."/>
            <person name="Takahashi M."/>
            <person name="Kageyama D."/>
            <person name="Hanaoka N."/>
            <person name="Ebihara H."/>
        </authorList>
    </citation>
    <scope>NUCLEOTIDE SEQUENCE [LARGE SCALE GENOMIC DNA]</scope>
    <source>
        <strain evidence="2 3">KNCP2-13</strain>
    </source>
</reference>
<dbReference type="EMBL" id="BAABMM010000033">
    <property type="protein sequence ID" value="GAA5252531.1"/>
    <property type="molecule type" value="Genomic_DNA"/>
</dbReference>
<evidence type="ECO:0000259" key="1">
    <source>
        <dbReference type="Pfam" id="PF11638"/>
    </source>
</evidence>
<dbReference type="Pfam" id="PF11638">
    <property type="entry name" value="DnaA_N"/>
    <property type="match status" value="1"/>
</dbReference>
<dbReference type="InterPro" id="IPR038454">
    <property type="entry name" value="DnaA_N_sf"/>
</dbReference>
<protein>
    <recommendedName>
        <fullName evidence="1">DnaA N-terminal domain-containing protein</fullName>
    </recommendedName>
</protein>
<organism evidence="2 3">
    <name type="scientific">Candidatus Rickettsia kedanie</name>
    <dbReference type="NCBI Taxonomy" id="3115352"/>
    <lineage>
        <taxon>Bacteria</taxon>
        <taxon>Pseudomonadati</taxon>
        <taxon>Pseudomonadota</taxon>
        <taxon>Alphaproteobacteria</taxon>
        <taxon>Rickettsiales</taxon>
        <taxon>Rickettsiaceae</taxon>
        <taxon>Rickettsieae</taxon>
        <taxon>Rickettsia</taxon>
        <taxon>spotted fever group</taxon>
    </lineage>
</organism>
<keyword evidence="3" id="KW-1185">Reference proteome</keyword>
<proteinExistence type="predicted"/>
<accession>A0ABP9TUH5</accession>
<dbReference type="Gene3D" id="3.30.300.180">
    <property type="match status" value="1"/>
</dbReference>